<dbReference type="PANTHER" id="PTHR10334">
    <property type="entry name" value="CYSTEINE-RICH SECRETORY PROTEIN-RELATED"/>
    <property type="match status" value="1"/>
</dbReference>
<evidence type="ECO:0000256" key="2">
    <source>
        <dbReference type="SAM" id="SignalP"/>
    </source>
</evidence>
<evidence type="ECO:0000259" key="3">
    <source>
        <dbReference type="SMART" id="SM00198"/>
    </source>
</evidence>
<accession>A0AA39GB58</accession>
<evidence type="ECO:0000256" key="1">
    <source>
        <dbReference type="SAM" id="MobiDB-lite"/>
    </source>
</evidence>
<dbReference type="PROSITE" id="PS01009">
    <property type="entry name" value="CRISP_1"/>
    <property type="match status" value="1"/>
</dbReference>
<dbReference type="InterPro" id="IPR001283">
    <property type="entry name" value="CRISP-related"/>
</dbReference>
<protein>
    <recommendedName>
        <fullName evidence="3">SCP domain-containing protein</fullName>
    </recommendedName>
</protein>
<feature type="compositionally biased region" description="Polar residues" evidence="1">
    <location>
        <begin position="28"/>
        <end position="45"/>
    </location>
</feature>
<dbReference type="SMART" id="SM00198">
    <property type="entry name" value="SCP"/>
    <property type="match status" value="1"/>
</dbReference>
<dbReference type="EMBL" id="JAPDFR010000008">
    <property type="protein sequence ID" value="KAK0383901.1"/>
    <property type="molecule type" value="Genomic_DNA"/>
</dbReference>
<dbReference type="SUPFAM" id="SSF55797">
    <property type="entry name" value="PR-1-like"/>
    <property type="match status" value="1"/>
</dbReference>
<feature type="signal peptide" evidence="2">
    <location>
        <begin position="1"/>
        <end position="18"/>
    </location>
</feature>
<dbReference type="InterPro" id="IPR014044">
    <property type="entry name" value="CAP_dom"/>
</dbReference>
<name>A0AA39GB58_SARSR</name>
<dbReference type="InterPro" id="IPR018244">
    <property type="entry name" value="Allrgn_V5/Tpx1_CS"/>
</dbReference>
<comment type="caution">
    <text evidence="4">The sequence shown here is derived from an EMBL/GenBank/DDBJ whole genome shotgun (WGS) entry which is preliminary data.</text>
</comment>
<dbReference type="Gene3D" id="3.40.33.10">
    <property type="entry name" value="CAP"/>
    <property type="match status" value="1"/>
</dbReference>
<gene>
    <name evidence="4" type="ORF">NLU13_7992</name>
</gene>
<dbReference type="GO" id="GO:0005576">
    <property type="term" value="C:extracellular region"/>
    <property type="evidence" value="ECO:0007669"/>
    <property type="project" value="InterPro"/>
</dbReference>
<proteinExistence type="predicted"/>
<dbReference type="PRINTS" id="PR00837">
    <property type="entry name" value="V5TPXLIKE"/>
</dbReference>
<reference evidence="4" key="1">
    <citation type="submission" date="2022-10" db="EMBL/GenBank/DDBJ databases">
        <title>Determination and structural analysis of whole genome sequence of Sarocladium strictum F4-1.</title>
        <authorList>
            <person name="Hu L."/>
            <person name="Jiang Y."/>
        </authorList>
    </citation>
    <scope>NUCLEOTIDE SEQUENCE</scope>
    <source>
        <strain evidence="4">F4-1</strain>
    </source>
</reference>
<feature type="domain" description="SCP" evidence="3">
    <location>
        <begin position="48"/>
        <end position="183"/>
    </location>
</feature>
<evidence type="ECO:0000313" key="5">
    <source>
        <dbReference type="Proteomes" id="UP001175261"/>
    </source>
</evidence>
<feature type="chain" id="PRO_5041462395" description="SCP domain-containing protein" evidence="2">
    <location>
        <begin position="19"/>
        <end position="233"/>
    </location>
</feature>
<dbReference type="InterPro" id="IPR035940">
    <property type="entry name" value="CAP_sf"/>
</dbReference>
<dbReference type="AlphaFoldDB" id="A0AA39GB58"/>
<sequence length="233" mass="25671">MRVRVILCTLIAALGVNGAAIPEPEPDSTLSARQTQTSTDPKWTNHQGFRDAIVNRHNQYRGQHAVGSLSWNTTLSGFAAQYLNKKGTGKNTCPDFAHSGGPYGENLAIGYGTPTQAVVAWGDERQKYNFNKPGFSGATGHFTQMVWKNTRQVGCARKYCTSSNTIRGWYLVCEYWPRGNVIGQFDKQVLRGSYKGKRDEESLDEPLVLDADASVDVDGDELIGEPLAFYEGL</sequence>
<keyword evidence="5" id="KW-1185">Reference proteome</keyword>
<organism evidence="4 5">
    <name type="scientific">Sarocladium strictum</name>
    <name type="common">Black bundle disease fungus</name>
    <name type="synonym">Acremonium strictum</name>
    <dbReference type="NCBI Taxonomy" id="5046"/>
    <lineage>
        <taxon>Eukaryota</taxon>
        <taxon>Fungi</taxon>
        <taxon>Dikarya</taxon>
        <taxon>Ascomycota</taxon>
        <taxon>Pezizomycotina</taxon>
        <taxon>Sordariomycetes</taxon>
        <taxon>Hypocreomycetidae</taxon>
        <taxon>Hypocreales</taxon>
        <taxon>Sarocladiaceae</taxon>
        <taxon>Sarocladium</taxon>
    </lineage>
</organism>
<keyword evidence="2" id="KW-0732">Signal</keyword>
<dbReference type="Proteomes" id="UP001175261">
    <property type="component" value="Unassembled WGS sequence"/>
</dbReference>
<feature type="region of interest" description="Disordered" evidence="1">
    <location>
        <begin position="22"/>
        <end position="45"/>
    </location>
</feature>
<dbReference type="Pfam" id="PF00188">
    <property type="entry name" value="CAP"/>
    <property type="match status" value="1"/>
</dbReference>
<evidence type="ECO:0000313" key="4">
    <source>
        <dbReference type="EMBL" id="KAK0383901.1"/>
    </source>
</evidence>